<feature type="domain" description="AB hydrolase-1" evidence="2">
    <location>
        <begin position="39"/>
        <end position="190"/>
    </location>
</feature>
<evidence type="ECO:0000313" key="4">
    <source>
        <dbReference type="Proteomes" id="UP000317893"/>
    </source>
</evidence>
<reference evidence="3 4" key="1">
    <citation type="submission" date="2019-06" db="EMBL/GenBank/DDBJ databases">
        <title>Sequencing the genomes of 1000 actinobacteria strains.</title>
        <authorList>
            <person name="Klenk H.-P."/>
        </authorList>
    </citation>
    <scope>NUCLEOTIDE SEQUENCE [LARGE SCALE GENOMIC DNA]</scope>
    <source>
        <strain evidence="3 4">DSM 18607</strain>
    </source>
</reference>
<keyword evidence="4" id="KW-1185">Reference proteome</keyword>
<name>A0A542E3T9_9MICO</name>
<dbReference type="OrthoDB" id="27092at2"/>
<dbReference type="InterPro" id="IPR029058">
    <property type="entry name" value="AB_hydrolase_fold"/>
</dbReference>
<dbReference type="PANTHER" id="PTHR43329">
    <property type="entry name" value="EPOXIDE HYDROLASE"/>
    <property type="match status" value="1"/>
</dbReference>
<dbReference type="Gene3D" id="3.40.50.1820">
    <property type="entry name" value="alpha/beta hydrolase"/>
    <property type="match status" value="1"/>
</dbReference>
<comment type="caution">
    <text evidence="3">The sequence shown here is derived from an EMBL/GenBank/DDBJ whole genome shotgun (WGS) entry which is preliminary data.</text>
</comment>
<proteinExistence type="predicted"/>
<dbReference type="RefSeq" id="WP_141849267.1">
    <property type="nucleotide sequence ID" value="NZ_BAAAPR010000027.1"/>
</dbReference>
<dbReference type="SUPFAM" id="SSF53474">
    <property type="entry name" value="alpha/beta-Hydrolases"/>
    <property type="match status" value="1"/>
</dbReference>
<sequence>MLTARVAVTGGGLAGFDAVRLDFGEGRLVGEVSVRPCAPAVLLLHGHPQTHLIWHHVAPALAEWFTVVALDLPGYGDSRPSDPGAAAMTKRAMASDLDEGMRRLGEQHGFGPYAVVAHDRGARVAHRLLADRPDRVTRALLMDIAPTLDMYEGTTRGYATAYWHWFFLIQREPLPERLVGADPDAYLDAVMGSRHAGLAAFDDEALAAYRAALRDPEVVHWMCEDYRASAGPDLELDRADREAGRVVTTPLRVLWGARGIVERYFDPLALWSALATDVSGRALDCGHYLPEEAPAEVLTDVQEEFLAPLLT</sequence>
<dbReference type="EMBL" id="VFMN01000001">
    <property type="protein sequence ID" value="TQJ09987.1"/>
    <property type="molecule type" value="Genomic_DNA"/>
</dbReference>
<dbReference type="Pfam" id="PF00561">
    <property type="entry name" value="Abhydrolase_1"/>
    <property type="match status" value="1"/>
</dbReference>
<dbReference type="GO" id="GO:0016787">
    <property type="term" value="F:hydrolase activity"/>
    <property type="evidence" value="ECO:0007669"/>
    <property type="project" value="UniProtKB-KW"/>
</dbReference>
<gene>
    <name evidence="3" type="ORF">FB458_3105</name>
</gene>
<evidence type="ECO:0000259" key="2">
    <source>
        <dbReference type="Pfam" id="PF00561"/>
    </source>
</evidence>
<evidence type="ECO:0000313" key="3">
    <source>
        <dbReference type="EMBL" id="TQJ09987.1"/>
    </source>
</evidence>
<dbReference type="InterPro" id="IPR000073">
    <property type="entry name" value="AB_hydrolase_1"/>
</dbReference>
<protein>
    <submittedName>
        <fullName evidence="3">Haloacetate dehalogenase</fullName>
    </submittedName>
</protein>
<evidence type="ECO:0000256" key="1">
    <source>
        <dbReference type="ARBA" id="ARBA00022801"/>
    </source>
</evidence>
<accession>A0A542E3T9</accession>
<dbReference type="AlphaFoldDB" id="A0A542E3T9"/>
<dbReference type="InterPro" id="IPR000639">
    <property type="entry name" value="Epox_hydrolase-like"/>
</dbReference>
<dbReference type="Proteomes" id="UP000317893">
    <property type="component" value="Unassembled WGS sequence"/>
</dbReference>
<keyword evidence="1" id="KW-0378">Hydrolase</keyword>
<dbReference type="PRINTS" id="PR00412">
    <property type="entry name" value="EPOXHYDRLASE"/>
</dbReference>
<organism evidence="3 4">
    <name type="scientific">Lapillicoccus jejuensis</name>
    <dbReference type="NCBI Taxonomy" id="402171"/>
    <lineage>
        <taxon>Bacteria</taxon>
        <taxon>Bacillati</taxon>
        <taxon>Actinomycetota</taxon>
        <taxon>Actinomycetes</taxon>
        <taxon>Micrococcales</taxon>
        <taxon>Intrasporangiaceae</taxon>
        <taxon>Lapillicoccus</taxon>
    </lineage>
</organism>